<reference evidence="3" key="2">
    <citation type="submission" date="2020-11" db="EMBL/GenBank/DDBJ databases">
        <authorList>
            <person name="Cecchin M."/>
            <person name="Marcolungo L."/>
            <person name="Rossato M."/>
            <person name="Girolomoni L."/>
            <person name="Cosentino E."/>
            <person name="Cuine S."/>
            <person name="Li-Beisson Y."/>
            <person name="Delledonne M."/>
            <person name="Ballottari M."/>
        </authorList>
    </citation>
    <scope>NUCLEOTIDE SEQUENCE</scope>
    <source>
        <strain evidence="3">211/11P</strain>
        <tissue evidence="3">Whole cell</tissue>
    </source>
</reference>
<evidence type="ECO:0000313" key="4">
    <source>
        <dbReference type="Proteomes" id="UP001055712"/>
    </source>
</evidence>
<dbReference type="InterPro" id="IPR025659">
    <property type="entry name" value="Tubby-like_C"/>
</dbReference>
<feature type="region of interest" description="Disordered" evidence="2">
    <location>
        <begin position="81"/>
        <end position="121"/>
    </location>
</feature>
<reference evidence="3" key="1">
    <citation type="journal article" date="2019" name="Plant J.">
        <title>Chlorella vulgaris genome assembly and annotation reveals the molecular basis for metabolic acclimation to high light conditions.</title>
        <authorList>
            <person name="Cecchin M."/>
            <person name="Marcolungo L."/>
            <person name="Rossato M."/>
            <person name="Girolomoni L."/>
            <person name="Cosentino E."/>
            <person name="Cuine S."/>
            <person name="Li-Beisson Y."/>
            <person name="Delledonne M."/>
            <person name="Ballottari M."/>
        </authorList>
    </citation>
    <scope>NUCLEOTIDE SEQUENCE</scope>
    <source>
        <strain evidence="3">211/11P</strain>
    </source>
</reference>
<dbReference type="Pfam" id="PF03803">
    <property type="entry name" value="Scramblase"/>
    <property type="match status" value="1"/>
</dbReference>
<keyword evidence="4" id="KW-1185">Reference proteome</keyword>
<organism evidence="3 4">
    <name type="scientific">Chlorella vulgaris</name>
    <name type="common">Green alga</name>
    <dbReference type="NCBI Taxonomy" id="3077"/>
    <lineage>
        <taxon>Eukaryota</taxon>
        <taxon>Viridiplantae</taxon>
        <taxon>Chlorophyta</taxon>
        <taxon>core chlorophytes</taxon>
        <taxon>Trebouxiophyceae</taxon>
        <taxon>Chlorellales</taxon>
        <taxon>Chlorellaceae</taxon>
        <taxon>Chlorella clade</taxon>
        <taxon>Chlorella</taxon>
    </lineage>
</organism>
<dbReference type="AlphaFoldDB" id="A0A9D4Z1K5"/>
<dbReference type="SUPFAM" id="SSF54518">
    <property type="entry name" value="Tubby C-terminal domain-like"/>
    <property type="match status" value="1"/>
</dbReference>
<sequence>MLRSRVLSVLRQAGGLSGELSITKQLVQSGWPAAASSGLQNQEWLSSLAAQHTRDLRAEPHDCTRGFAASARPALRRLRRAGARAAAGSRGSGGALQRLEESDGEVDAGPATDVQPQEGPADQLQVASVVGHPALVITRPVEWGTVLLGFEQANKYTVYDQEGNLVALLAEDEGSIGRAVGRQLLRTRRPFSATVLSPDGQVIFRMRRPFYLINSTMYIEDGAGNVVGEVQQRWHLWRRNYDLYIERRQFAAVQGGLLAWDFELKDESGGTLALIDRNFSGFGKELFTDAGKYVIHFGSSPQEAAEQVATAVQAAHPDKPPPPVTALARVRTDVSVIPTSTGNQLVVHRPLQLDERMVALAAAISIDYDFFSHHSHGGGVLGPFMIPPMIPYPVPSGGGGEEAAEGAAAGAEGAEGAGGVGDGSGGGDGGGFGSGGGAQGSEPLERDLGGDQDDWGDQDGGGEGGAGDGWGSDGGGGGDDGGGGWGGLFDVFTDN</sequence>
<feature type="compositionally biased region" description="Gly residues" evidence="2">
    <location>
        <begin position="458"/>
        <end position="487"/>
    </location>
</feature>
<dbReference type="GO" id="GO:0005886">
    <property type="term" value="C:plasma membrane"/>
    <property type="evidence" value="ECO:0007669"/>
    <property type="project" value="TreeGrafter"/>
</dbReference>
<comment type="caution">
    <text evidence="3">The sequence shown here is derived from an EMBL/GenBank/DDBJ whole genome shotgun (WGS) entry which is preliminary data.</text>
</comment>
<protein>
    <recommendedName>
        <fullName evidence="5">Phospholipid scramblase</fullName>
    </recommendedName>
</protein>
<dbReference type="OrthoDB" id="191150at2759"/>
<dbReference type="InterPro" id="IPR005552">
    <property type="entry name" value="Scramblase"/>
</dbReference>
<feature type="compositionally biased region" description="Gly residues" evidence="2">
    <location>
        <begin position="413"/>
        <end position="439"/>
    </location>
</feature>
<feature type="region of interest" description="Disordered" evidence="2">
    <location>
        <begin position="396"/>
        <end position="495"/>
    </location>
</feature>
<evidence type="ECO:0000256" key="1">
    <source>
        <dbReference type="ARBA" id="ARBA00005350"/>
    </source>
</evidence>
<dbReference type="EMBL" id="SIDB01000001">
    <property type="protein sequence ID" value="KAI3437707.1"/>
    <property type="molecule type" value="Genomic_DNA"/>
</dbReference>
<dbReference type="PANTHER" id="PTHR23248:SF9">
    <property type="entry name" value="PHOSPHOLIPID SCRAMBLASE"/>
    <property type="match status" value="1"/>
</dbReference>
<evidence type="ECO:0000256" key="2">
    <source>
        <dbReference type="SAM" id="MobiDB-lite"/>
    </source>
</evidence>
<dbReference type="PANTHER" id="PTHR23248">
    <property type="entry name" value="PHOSPHOLIPID SCRAMBLASE-RELATED"/>
    <property type="match status" value="1"/>
</dbReference>
<dbReference type="GO" id="GO:0017128">
    <property type="term" value="F:phospholipid scramblase activity"/>
    <property type="evidence" value="ECO:0007669"/>
    <property type="project" value="InterPro"/>
</dbReference>
<accession>A0A9D4Z1K5</accession>
<comment type="similarity">
    <text evidence="1">Belongs to the phospholipid scramblase family.</text>
</comment>
<proteinExistence type="inferred from homology"/>
<name>A0A9D4Z1K5_CHLVU</name>
<evidence type="ECO:0008006" key="5">
    <source>
        <dbReference type="Google" id="ProtNLM"/>
    </source>
</evidence>
<evidence type="ECO:0000313" key="3">
    <source>
        <dbReference type="EMBL" id="KAI3437707.1"/>
    </source>
</evidence>
<dbReference type="Proteomes" id="UP001055712">
    <property type="component" value="Unassembled WGS sequence"/>
</dbReference>
<gene>
    <name evidence="3" type="ORF">D9Q98_000155</name>
</gene>